<keyword evidence="4" id="KW-0418">Kinase</keyword>
<evidence type="ECO:0000256" key="5">
    <source>
        <dbReference type="ARBA" id="ARBA00022840"/>
    </source>
</evidence>
<keyword evidence="1" id="KW-0723">Serine/threonine-protein kinase</keyword>
<dbReference type="InterPro" id="IPR000961">
    <property type="entry name" value="AGC-kinase_C"/>
</dbReference>
<keyword evidence="5" id="KW-0067">ATP-binding</keyword>
<evidence type="ECO:0000256" key="1">
    <source>
        <dbReference type="ARBA" id="ARBA00022527"/>
    </source>
</evidence>
<protein>
    <submittedName>
        <fullName evidence="9">Uncharacterized protein LOC110427354</fullName>
    </submittedName>
</protein>
<evidence type="ECO:0000256" key="2">
    <source>
        <dbReference type="ARBA" id="ARBA00022679"/>
    </source>
</evidence>
<evidence type="ECO:0000313" key="9">
    <source>
        <dbReference type="RefSeq" id="XP_021298515.1"/>
    </source>
</evidence>
<proteinExistence type="predicted"/>
<dbReference type="GO" id="GO:0004674">
    <property type="term" value="F:protein serine/threonine kinase activity"/>
    <property type="evidence" value="ECO:0007669"/>
    <property type="project" value="UniProtKB-KW"/>
</dbReference>
<sequence length="133" mass="15079">MDAAFIPEVNSDLDTQNFEKFEEMGAQVQTSTKSGPWRKMLPSKDANFVGYTYKNVEIANEHHLPGIAELRKKSTAPKRPSVKSLFETPSPPDPPTKGSYLNLLPTQLEEPESPVPEHQSIRSAQYFRKHLQR</sequence>
<evidence type="ECO:0000256" key="6">
    <source>
        <dbReference type="SAM" id="MobiDB-lite"/>
    </source>
</evidence>
<evidence type="ECO:0000259" key="7">
    <source>
        <dbReference type="PROSITE" id="PS51285"/>
    </source>
</evidence>
<organism evidence="8 9">
    <name type="scientific">Herrania umbratica</name>
    <dbReference type="NCBI Taxonomy" id="108875"/>
    <lineage>
        <taxon>Eukaryota</taxon>
        <taxon>Viridiplantae</taxon>
        <taxon>Streptophyta</taxon>
        <taxon>Embryophyta</taxon>
        <taxon>Tracheophyta</taxon>
        <taxon>Spermatophyta</taxon>
        <taxon>Magnoliopsida</taxon>
        <taxon>eudicotyledons</taxon>
        <taxon>Gunneridae</taxon>
        <taxon>Pentapetalae</taxon>
        <taxon>rosids</taxon>
        <taxon>malvids</taxon>
        <taxon>Malvales</taxon>
        <taxon>Malvaceae</taxon>
        <taxon>Byttnerioideae</taxon>
        <taxon>Herrania</taxon>
    </lineage>
</organism>
<reference evidence="9" key="1">
    <citation type="submission" date="2025-08" db="UniProtKB">
        <authorList>
            <consortium name="RefSeq"/>
        </authorList>
    </citation>
    <scope>IDENTIFICATION</scope>
    <source>
        <tissue evidence="9">Leaf</tissue>
    </source>
</reference>
<dbReference type="PROSITE" id="PS51285">
    <property type="entry name" value="AGC_KINASE_CTER"/>
    <property type="match status" value="1"/>
</dbReference>
<dbReference type="Proteomes" id="UP000504621">
    <property type="component" value="Unplaced"/>
</dbReference>
<evidence type="ECO:0000256" key="4">
    <source>
        <dbReference type="ARBA" id="ARBA00022777"/>
    </source>
</evidence>
<dbReference type="OrthoDB" id="1725979at2759"/>
<dbReference type="GeneID" id="110427354"/>
<keyword evidence="8" id="KW-1185">Reference proteome</keyword>
<evidence type="ECO:0000313" key="8">
    <source>
        <dbReference type="Proteomes" id="UP000504621"/>
    </source>
</evidence>
<name>A0A6J1BGU7_9ROSI</name>
<keyword evidence="3" id="KW-0547">Nucleotide-binding</keyword>
<accession>A0A6J1BGU7</accession>
<dbReference type="Pfam" id="PF00433">
    <property type="entry name" value="Pkinase_C"/>
    <property type="match status" value="1"/>
</dbReference>
<dbReference type="RefSeq" id="XP_021298515.1">
    <property type="nucleotide sequence ID" value="XM_021442840.1"/>
</dbReference>
<dbReference type="AlphaFoldDB" id="A0A6J1BGU7"/>
<feature type="domain" description="AGC-kinase C-terminal" evidence="7">
    <location>
        <begin position="1"/>
        <end position="63"/>
    </location>
</feature>
<dbReference type="GO" id="GO:0005524">
    <property type="term" value="F:ATP binding"/>
    <property type="evidence" value="ECO:0007669"/>
    <property type="project" value="UniProtKB-KW"/>
</dbReference>
<evidence type="ECO:0000256" key="3">
    <source>
        <dbReference type="ARBA" id="ARBA00022741"/>
    </source>
</evidence>
<feature type="region of interest" description="Disordered" evidence="6">
    <location>
        <begin position="69"/>
        <end position="133"/>
    </location>
</feature>
<gene>
    <name evidence="9" type="primary">LOC110427354</name>
</gene>
<dbReference type="InterPro" id="IPR017892">
    <property type="entry name" value="Pkinase_C"/>
</dbReference>
<keyword evidence="2" id="KW-0808">Transferase</keyword>